<keyword evidence="3" id="KW-1185">Reference proteome</keyword>
<evidence type="ECO:0000256" key="1">
    <source>
        <dbReference type="SAM" id="SignalP"/>
    </source>
</evidence>
<feature type="chain" id="PRO_5019511315" description="Secreted protein" evidence="1">
    <location>
        <begin position="22"/>
        <end position="86"/>
    </location>
</feature>
<protein>
    <recommendedName>
        <fullName evidence="4">Secreted protein</fullName>
    </recommendedName>
</protein>
<organism evidence="2 3">
    <name type="scientific">Gymnopilus dilepis</name>
    <dbReference type="NCBI Taxonomy" id="231916"/>
    <lineage>
        <taxon>Eukaryota</taxon>
        <taxon>Fungi</taxon>
        <taxon>Dikarya</taxon>
        <taxon>Basidiomycota</taxon>
        <taxon>Agaricomycotina</taxon>
        <taxon>Agaricomycetes</taxon>
        <taxon>Agaricomycetidae</taxon>
        <taxon>Agaricales</taxon>
        <taxon>Agaricineae</taxon>
        <taxon>Hymenogastraceae</taxon>
        <taxon>Gymnopilus</taxon>
    </lineage>
</organism>
<sequence length="86" mass="9268">MWRSRLLHAASLGLVPTPLDGGPQLPPPSRAHLHTLSPPLPLLVLLLVVDSGRRQSAWHLHIARRAPCCSMPEVSISVSGGEVMLL</sequence>
<evidence type="ECO:0008006" key="4">
    <source>
        <dbReference type="Google" id="ProtNLM"/>
    </source>
</evidence>
<dbReference type="EMBL" id="NHYE01001213">
    <property type="protein sequence ID" value="PPQ97650.1"/>
    <property type="molecule type" value="Genomic_DNA"/>
</dbReference>
<name>A0A409Y3S9_9AGAR</name>
<evidence type="ECO:0000313" key="2">
    <source>
        <dbReference type="EMBL" id="PPQ97650.1"/>
    </source>
</evidence>
<feature type="signal peptide" evidence="1">
    <location>
        <begin position="1"/>
        <end position="21"/>
    </location>
</feature>
<comment type="caution">
    <text evidence="2">The sequence shown here is derived from an EMBL/GenBank/DDBJ whole genome shotgun (WGS) entry which is preliminary data.</text>
</comment>
<accession>A0A409Y3S9</accession>
<reference evidence="2 3" key="1">
    <citation type="journal article" date="2018" name="Evol. Lett.">
        <title>Horizontal gene cluster transfer increased hallucinogenic mushroom diversity.</title>
        <authorList>
            <person name="Reynolds H.T."/>
            <person name="Vijayakumar V."/>
            <person name="Gluck-Thaler E."/>
            <person name="Korotkin H.B."/>
            <person name="Matheny P.B."/>
            <person name="Slot J.C."/>
        </authorList>
    </citation>
    <scope>NUCLEOTIDE SEQUENCE [LARGE SCALE GENOMIC DNA]</scope>
    <source>
        <strain evidence="2 3">SRW20</strain>
    </source>
</reference>
<evidence type="ECO:0000313" key="3">
    <source>
        <dbReference type="Proteomes" id="UP000284706"/>
    </source>
</evidence>
<dbReference type="InParanoid" id="A0A409Y3S9"/>
<keyword evidence="1" id="KW-0732">Signal</keyword>
<dbReference type="Proteomes" id="UP000284706">
    <property type="component" value="Unassembled WGS sequence"/>
</dbReference>
<proteinExistence type="predicted"/>
<gene>
    <name evidence="2" type="ORF">CVT26_002434</name>
</gene>
<dbReference type="AlphaFoldDB" id="A0A409Y3S9"/>